<dbReference type="AlphaFoldDB" id="A0A1J0A4I7"/>
<dbReference type="RefSeq" id="WP_071456426.1">
    <property type="nucleotide sequence ID" value="NZ_CP017267.1"/>
</dbReference>
<gene>
    <name evidence="1" type="ORF">BHY08_02810</name>
</gene>
<evidence type="ECO:0000313" key="1">
    <source>
        <dbReference type="EMBL" id="APB30851.1"/>
    </source>
</evidence>
<proteinExistence type="predicted"/>
<dbReference type="KEGG" id="vte:BHY08_02810"/>
<evidence type="ECO:0000313" key="2">
    <source>
        <dbReference type="Proteomes" id="UP000191200"/>
    </source>
</evidence>
<keyword evidence="2" id="KW-1185">Reference proteome</keyword>
<dbReference type="EMBL" id="CP017267">
    <property type="protein sequence ID" value="APB30851.1"/>
    <property type="molecule type" value="Genomic_DNA"/>
</dbReference>
<name>A0A1J0A4I7_9ENTE</name>
<protein>
    <submittedName>
        <fullName evidence="1">Uncharacterized protein</fullName>
    </submittedName>
</protein>
<reference evidence="1 2" key="1">
    <citation type="submission" date="2016-09" db="EMBL/GenBank/DDBJ databases">
        <title>Vagococcus teuberi sp. nov., isolated from the Malian artisanal sour milk fene.</title>
        <authorList>
            <person name="Wullschleger S."/>
            <person name="Seifert C."/>
            <person name="Baumgartner S."/>
            <person name="Lacroix C."/>
            <person name="Bonfoh B."/>
            <person name="Stevens M.J."/>
            <person name="Meile L."/>
        </authorList>
    </citation>
    <scope>NUCLEOTIDE SEQUENCE [LARGE SCALE GENOMIC DNA]</scope>
    <source>
        <strain evidence="1 2">DSM 21459</strain>
    </source>
</reference>
<dbReference type="Proteomes" id="UP000191200">
    <property type="component" value="Chromosome"/>
</dbReference>
<accession>A0A1J0A4I7</accession>
<sequence>MESITEEIIVTDDGKLNYFKIYVLVDMSPSVTEFHKQQISYGVDENQNKMIRFGGVHDDATVEKTFQNKAFCEVKTGEHGILNN</sequence>
<organism evidence="1 2">
    <name type="scientific">Vagococcus teuberi</name>
    <dbReference type="NCBI Taxonomy" id="519472"/>
    <lineage>
        <taxon>Bacteria</taxon>
        <taxon>Bacillati</taxon>
        <taxon>Bacillota</taxon>
        <taxon>Bacilli</taxon>
        <taxon>Lactobacillales</taxon>
        <taxon>Enterococcaceae</taxon>
        <taxon>Vagococcus</taxon>
    </lineage>
</organism>